<evidence type="ECO:0000259" key="2">
    <source>
        <dbReference type="Pfam" id="PF09925"/>
    </source>
</evidence>
<feature type="transmembrane region" description="Helical" evidence="1">
    <location>
        <begin position="62"/>
        <end position="83"/>
    </location>
</feature>
<name>A0A7Y9JNY7_9ACTN</name>
<dbReference type="Proteomes" id="UP000516957">
    <property type="component" value="Unassembled WGS sequence"/>
</dbReference>
<feature type="transmembrane region" description="Helical" evidence="1">
    <location>
        <begin position="342"/>
        <end position="363"/>
    </location>
</feature>
<protein>
    <submittedName>
        <fullName evidence="3">Putative membrane protein</fullName>
    </submittedName>
</protein>
<keyword evidence="1" id="KW-1133">Transmembrane helix</keyword>
<keyword evidence="1" id="KW-0812">Transmembrane</keyword>
<feature type="transmembrane region" description="Helical" evidence="1">
    <location>
        <begin position="193"/>
        <end position="213"/>
    </location>
</feature>
<gene>
    <name evidence="3" type="ORF">BKA08_000615</name>
</gene>
<feature type="transmembrane region" description="Helical" evidence="1">
    <location>
        <begin position="281"/>
        <end position="301"/>
    </location>
</feature>
<feature type="transmembrane region" description="Helical" evidence="1">
    <location>
        <begin position="121"/>
        <end position="139"/>
    </location>
</feature>
<organism evidence="3 4">
    <name type="scientific">Nocardioides marinisabuli</name>
    <dbReference type="NCBI Taxonomy" id="419476"/>
    <lineage>
        <taxon>Bacteria</taxon>
        <taxon>Bacillati</taxon>
        <taxon>Actinomycetota</taxon>
        <taxon>Actinomycetes</taxon>
        <taxon>Propionibacteriales</taxon>
        <taxon>Nocardioidaceae</taxon>
        <taxon>Nocardioides</taxon>
    </lineage>
</organism>
<feature type="transmembrane region" description="Helical" evidence="1">
    <location>
        <begin position="253"/>
        <end position="274"/>
    </location>
</feature>
<dbReference type="Pfam" id="PF09925">
    <property type="entry name" value="DUF2157"/>
    <property type="match status" value="1"/>
</dbReference>
<evidence type="ECO:0000256" key="1">
    <source>
        <dbReference type="SAM" id="Phobius"/>
    </source>
</evidence>
<feature type="transmembrane region" description="Helical" evidence="1">
    <location>
        <begin position="369"/>
        <end position="386"/>
    </location>
</feature>
<accession>A0A7Y9JNY7</accession>
<keyword evidence="1" id="KW-0472">Membrane</keyword>
<dbReference type="InterPro" id="IPR018677">
    <property type="entry name" value="DUF2157"/>
</dbReference>
<comment type="caution">
    <text evidence="3">The sequence shown here is derived from an EMBL/GenBank/DDBJ whole genome shotgun (WGS) entry which is preliminary data.</text>
</comment>
<feature type="transmembrane region" description="Helical" evidence="1">
    <location>
        <begin position="89"/>
        <end position="109"/>
    </location>
</feature>
<proteinExistence type="predicted"/>
<feature type="domain" description="DUF2157" evidence="2">
    <location>
        <begin position="31"/>
        <end position="167"/>
    </location>
</feature>
<dbReference type="RefSeq" id="WP_179614288.1">
    <property type="nucleotide sequence ID" value="NZ_CP059163.1"/>
</dbReference>
<feature type="transmembrane region" description="Helical" evidence="1">
    <location>
        <begin position="313"/>
        <end position="335"/>
    </location>
</feature>
<reference evidence="3 4" key="1">
    <citation type="submission" date="2020-07" db="EMBL/GenBank/DDBJ databases">
        <title>Sequencing the genomes of 1000 actinobacteria strains.</title>
        <authorList>
            <person name="Klenk H.-P."/>
        </authorList>
    </citation>
    <scope>NUCLEOTIDE SEQUENCE [LARGE SCALE GENOMIC DNA]</scope>
    <source>
        <strain evidence="3 4">DSM 18965</strain>
    </source>
</reference>
<keyword evidence="4" id="KW-1185">Reference proteome</keyword>
<feature type="transmembrane region" description="Helical" evidence="1">
    <location>
        <begin position="225"/>
        <end position="247"/>
    </location>
</feature>
<dbReference type="AlphaFoldDB" id="A0A7Y9JNY7"/>
<evidence type="ECO:0000313" key="4">
    <source>
        <dbReference type="Proteomes" id="UP000516957"/>
    </source>
</evidence>
<sequence length="397" mass="39989">MSPTTPAGPRHQPLLRPASPARLAWLADEVQAWREAGVVDGDQAAAILAGYSPGRRFSLVRLLTGVGAAFVGIGALWLVAANLESLSPLARFVLVTLVWVAALAGGEALQARSAPPPAVAATRLVAALLVGGVVMQAAQSLQVPAWEPALVGWWSLAALVHAYAARAVPPLVVGVLAGSAYAVWAPLDAGASGLGVVLALGVVGVGALALAAPHERVGLPVFARVWRESGLVLVLASLVVAAVPWTTAGERPATSALVLLLGVGSALVVLGLLVGGPGDRVEVLGALAALGTALVLVAWEAGADAEVVTGPDVAHAVLGVAACAVACIAVAATGTLRDDRRLVALATTALVVVTTLQAFTVFAPVLEGAWLFLLLGLVLVGTGLVFDRARRHVTAAL</sequence>
<evidence type="ECO:0000313" key="3">
    <source>
        <dbReference type="EMBL" id="NYD56377.1"/>
    </source>
</evidence>
<dbReference type="EMBL" id="JACCBE010000001">
    <property type="protein sequence ID" value="NYD56377.1"/>
    <property type="molecule type" value="Genomic_DNA"/>
</dbReference>